<feature type="non-terminal residue" evidence="8">
    <location>
        <position position="1"/>
    </location>
</feature>
<evidence type="ECO:0000256" key="5">
    <source>
        <dbReference type="ARBA" id="ARBA00022989"/>
    </source>
</evidence>
<keyword evidence="9" id="KW-1185">Reference proteome</keyword>
<feature type="compositionally biased region" description="Polar residues" evidence="7">
    <location>
        <begin position="152"/>
        <end position="164"/>
    </location>
</feature>
<keyword evidence="2" id="KW-0812">Transmembrane</keyword>
<evidence type="ECO:0000256" key="6">
    <source>
        <dbReference type="ARBA" id="ARBA00023136"/>
    </source>
</evidence>
<accession>A0A3E2HDU5</accession>
<protein>
    <recommendedName>
        <fullName evidence="10">Mitochondrial fusion and transport protein ugo1</fullName>
    </recommendedName>
</protein>
<dbReference type="GO" id="GO:0031966">
    <property type="term" value="C:mitochondrial membrane"/>
    <property type="evidence" value="ECO:0007669"/>
    <property type="project" value="UniProtKB-SubCell"/>
</dbReference>
<feature type="non-terminal residue" evidence="8">
    <location>
        <position position="485"/>
    </location>
</feature>
<evidence type="ECO:0008006" key="10">
    <source>
        <dbReference type="Google" id="ProtNLM"/>
    </source>
</evidence>
<dbReference type="STRING" id="5539.A0A3E2HDU5"/>
<feature type="compositionally biased region" description="Acidic residues" evidence="7">
    <location>
        <begin position="137"/>
        <end position="148"/>
    </location>
</feature>
<dbReference type="AlphaFoldDB" id="A0A3E2HDU5"/>
<comment type="subcellular location">
    <subcellularLocation>
        <location evidence="1">Mitochondrion membrane</location>
    </subcellularLocation>
</comment>
<evidence type="ECO:0000313" key="9">
    <source>
        <dbReference type="Proteomes" id="UP000258309"/>
    </source>
</evidence>
<feature type="region of interest" description="Disordered" evidence="7">
    <location>
        <begin position="106"/>
        <end position="125"/>
    </location>
</feature>
<keyword evidence="6" id="KW-0472">Membrane</keyword>
<keyword evidence="4" id="KW-0496">Mitochondrion</keyword>
<keyword evidence="4" id="KW-0999">Mitochondrion inner membrane</keyword>
<dbReference type="SUPFAM" id="SSF103506">
    <property type="entry name" value="Mitochondrial carrier"/>
    <property type="match status" value="1"/>
</dbReference>
<dbReference type="EMBL" id="NCSJ02000074">
    <property type="protein sequence ID" value="RFU31535.1"/>
    <property type="molecule type" value="Genomic_DNA"/>
</dbReference>
<gene>
    <name evidence="8" type="ORF">B7463_g4818</name>
</gene>
<dbReference type="OMA" id="KTILQVY"/>
<dbReference type="PANTHER" id="PTHR24089">
    <property type="entry name" value="SOLUTE CARRIER FAMILY 25"/>
    <property type="match status" value="1"/>
</dbReference>
<evidence type="ECO:0000256" key="3">
    <source>
        <dbReference type="ARBA" id="ARBA00022737"/>
    </source>
</evidence>
<evidence type="ECO:0000256" key="1">
    <source>
        <dbReference type="ARBA" id="ARBA00004325"/>
    </source>
</evidence>
<dbReference type="InterPro" id="IPR023395">
    <property type="entry name" value="MCP_dom_sf"/>
</dbReference>
<organism evidence="8 9">
    <name type="scientific">Scytalidium lignicola</name>
    <name type="common">Hyphomycete</name>
    <dbReference type="NCBI Taxonomy" id="5539"/>
    <lineage>
        <taxon>Eukaryota</taxon>
        <taxon>Fungi</taxon>
        <taxon>Dikarya</taxon>
        <taxon>Ascomycota</taxon>
        <taxon>Pezizomycotina</taxon>
        <taxon>Leotiomycetes</taxon>
        <taxon>Leotiomycetes incertae sedis</taxon>
        <taxon>Scytalidium</taxon>
    </lineage>
</organism>
<evidence type="ECO:0000313" key="8">
    <source>
        <dbReference type="EMBL" id="RFU31535.1"/>
    </source>
</evidence>
<evidence type="ECO:0000256" key="4">
    <source>
        <dbReference type="ARBA" id="ARBA00022792"/>
    </source>
</evidence>
<comment type="caution">
    <text evidence="8">The sequence shown here is derived from an EMBL/GenBank/DDBJ whole genome shotgun (WGS) entry which is preliminary data.</text>
</comment>
<keyword evidence="3" id="KW-0677">Repeat</keyword>
<dbReference type="Proteomes" id="UP000258309">
    <property type="component" value="Unassembled WGS sequence"/>
</dbReference>
<evidence type="ECO:0000256" key="2">
    <source>
        <dbReference type="ARBA" id="ARBA00022692"/>
    </source>
</evidence>
<name>A0A3E2HDU5_SCYLI</name>
<reference evidence="8 9" key="1">
    <citation type="submission" date="2018-05" db="EMBL/GenBank/DDBJ databases">
        <title>Draft genome sequence of Scytalidium lignicola DSM 105466, a ubiquitous saprotrophic fungus.</title>
        <authorList>
            <person name="Buettner E."/>
            <person name="Gebauer A.M."/>
            <person name="Hofrichter M."/>
            <person name="Liers C."/>
            <person name="Kellner H."/>
        </authorList>
    </citation>
    <scope>NUCLEOTIDE SEQUENCE [LARGE SCALE GENOMIC DNA]</scope>
    <source>
        <strain evidence="8 9">DSM 105466</strain>
    </source>
</reference>
<proteinExistence type="predicted"/>
<dbReference type="Gene3D" id="1.50.40.10">
    <property type="entry name" value="Mitochondrial carrier domain"/>
    <property type="match status" value="1"/>
</dbReference>
<evidence type="ECO:0000256" key="7">
    <source>
        <dbReference type="SAM" id="MobiDB-lite"/>
    </source>
</evidence>
<keyword evidence="5" id="KW-1133">Transmembrane helix</keyword>
<dbReference type="OrthoDB" id="77989at2759"/>
<sequence length="485" mass="52923">MPVSQEAPNPLRPYYIPPSIGLPPETSANTTGASTYGLGLKNGSASSYASSARDIFSDIDYSEYLSDASPSSIEMVRSFIDELFYRYITILLAQPFEVAKVVLQVRDQGSRKPSGPTIAPEAVRRISSSYRDKTYDEVYESDDSDPDEPSYFTSSAPPTNSHSTPRSRRRQDSDSTVEEQESTPASAPTSIQLTLKRPDALFEVIGQEWTKEGAWGVWKGTNATFVYNILLRTIESWSRSMLSALFNVPDPSVMAGLGMSADVLDAPYPWASLVVAVGAAAAAGLILAPLDIIRTRLILTPASKKKSLSHNIRNLPSYICPPTLFIPTILHSVIPPLMSRSTPLFLRSQLSIDPVVNPATFSFATFMSSTVELFIKLPLETVLRRGQIHVAASPKYAVENQSSETTVDVGPYRGVIGTMWSIVREEGEIPIDTTSASGHTLRKSKKTARKGQGIEGLWRGWRVGVWGLFGVWVAKSMSNGGGGEF</sequence>
<feature type="region of interest" description="Disordered" evidence="7">
    <location>
        <begin position="137"/>
        <end position="190"/>
    </location>
</feature>